<feature type="transmembrane region" description="Helical" evidence="1">
    <location>
        <begin position="320"/>
        <end position="341"/>
    </location>
</feature>
<feature type="transmembrane region" description="Helical" evidence="1">
    <location>
        <begin position="110"/>
        <end position="143"/>
    </location>
</feature>
<keyword evidence="1" id="KW-0472">Membrane</keyword>
<comment type="caution">
    <text evidence="2">The sequence shown here is derived from an EMBL/GenBank/DDBJ whole genome shotgun (WGS) entry which is preliminary data.</text>
</comment>
<feature type="transmembrane region" description="Helical" evidence="1">
    <location>
        <begin position="191"/>
        <end position="215"/>
    </location>
</feature>
<sequence>MLQWFLFSLFLLVTISFFGMVTLPKKFFRNQSLLIFVFGFAIRILCMFLSPIWEDDWSRYLWEGNLIRNGESPYETTPLTHFQNPNISENEIEVLSQINHPDWTTIYSPFVLLFFALFSVDFSGFFLKFSYLFLETFSFLFFSKGKFTKPMLLYWTFPILIKEVYVNYHFEVLVISLSLVSFQLIKEKKQYLASFVLGLGVHIKIFSLLYTLFLISSFEFKEWKKNLVTWIQIILTFCIGFFVFYLIYYILFPNTFDFGVSNLLKFGAYFKFNQFYEPFWKLFGTVDLKVFPFLLQLLTMTVYVLIALEKKNRFQKFKQIILHYEFYFLYSYLFLCLLPVNNPWYFLILVPILVTNPSRTILPWVLIAIPQLSYLTKIRLGLEFTYFYEIPDQILLMEATVSLFCLALYFKQIFILLYKLSNISNISPKGSIGYGNRNR</sequence>
<keyword evidence="1" id="KW-1133">Transmembrane helix</keyword>
<protein>
    <submittedName>
        <fullName evidence="2">Uncharacterized protein</fullName>
    </submittedName>
</protein>
<feature type="transmembrane region" description="Helical" evidence="1">
    <location>
        <begin position="290"/>
        <end position="308"/>
    </location>
</feature>
<dbReference type="AlphaFoldDB" id="A0A2N0AHQ0"/>
<feature type="transmembrane region" description="Helical" evidence="1">
    <location>
        <begin position="361"/>
        <end position="382"/>
    </location>
</feature>
<reference evidence="2 3" key="1">
    <citation type="submission" date="2017-07" db="EMBL/GenBank/DDBJ databases">
        <title>Leptospira spp. isolated from tropical soils.</title>
        <authorList>
            <person name="Thibeaux R."/>
            <person name="Iraola G."/>
            <person name="Ferres I."/>
            <person name="Bierque E."/>
            <person name="Girault D."/>
            <person name="Soupe-Gilbert M.-E."/>
            <person name="Picardeau M."/>
            <person name="Goarant C."/>
        </authorList>
    </citation>
    <scope>NUCLEOTIDE SEQUENCE [LARGE SCALE GENOMIC DNA]</scope>
    <source>
        <strain evidence="2 3">FH2-B-A1</strain>
    </source>
</reference>
<feature type="transmembrane region" description="Helical" evidence="1">
    <location>
        <begin position="227"/>
        <end position="251"/>
    </location>
</feature>
<accession>A0A2N0AHQ0</accession>
<dbReference type="OrthoDB" id="3362857at2"/>
<evidence type="ECO:0000256" key="1">
    <source>
        <dbReference type="SAM" id="Phobius"/>
    </source>
</evidence>
<name>A0A2N0AHQ0_9LEPT</name>
<feature type="transmembrane region" description="Helical" evidence="1">
    <location>
        <begin position="394"/>
        <end position="418"/>
    </location>
</feature>
<feature type="transmembrane region" description="Helical" evidence="1">
    <location>
        <begin position="33"/>
        <end position="53"/>
    </location>
</feature>
<feature type="transmembrane region" description="Helical" evidence="1">
    <location>
        <begin position="164"/>
        <end position="185"/>
    </location>
</feature>
<keyword evidence="1" id="KW-0812">Transmembrane</keyword>
<evidence type="ECO:0000313" key="3">
    <source>
        <dbReference type="Proteomes" id="UP000232145"/>
    </source>
</evidence>
<organism evidence="2 3">
    <name type="scientific">Leptospira harrisiae</name>
    <dbReference type="NCBI Taxonomy" id="2023189"/>
    <lineage>
        <taxon>Bacteria</taxon>
        <taxon>Pseudomonadati</taxon>
        <taxon>Spirochaetota</taxon>
        <taxon>Spirochaetia</taxon>
        <taxon>Leptospirales</taxon>
        <taxon>Leptospiraceae</taxon>
        <taxon>Leptospira</taxon>
    </lineage>
</organism>
<keyword evidence="3" id="KW-1185">Reference proteome</keyword>
<feature type="transmembrane region" description="Helical" evidence="1">
    <location>
        <begin position="6"/>
        <end position="24"/>
    </location>
</feature>
<gene>
    <name evidence="2" type="ORF">CH364_13445</name>
</gene>
<dbReference type="EMBL" id="NPDX01000004">
    <property type="protein sequence ID" value="PJZ83773.1"/>
    <property type="molecule type" value="Genomic_DNA"/>
</dbReference>
<dbReference type="Proteomes" id="UP000232145">
    <property type="component" value="Unassembled WGS sequence"/>
</dbReference>
<proteinExistence type="predicted"/>
<evidence type="ECO:0000313" key="2">
    <source>
        <dbReference type="EMBL" id="PJZ83773.1"/>
    </source>
</evidence>